<dbReference type="PROSITE" id="PS51411">
    <property type="entry name" value="PSP1_C"/>
    <property type="match status" value="1"/>
</dbReference>
<dbReference type="EMBL" id="AP018694">
    <property type="protein sequence ID" value="BBE17683.1"/>
    <property type="molecule type" value="Genomic_DNA"/>
</dbReference>
<evidence type="ECO:0000313" key="4">
    <source>
        <dbReference type="Proteomes" id="UP001193389"/>
    </source>
</evidence>
<feature type="domain" description="PSP1 C-terminal" evidence="2">
    <location>
        <begin position="100"/>
        <end position="185"/>
    </location>
</feature>
<feature type="region of interest" description="Disordered" evidence="1">
    <location>
        <begin position="338"/>
        <end position="429"/>
    </location>
</feature>
<dbReference type="NCBIfam" id="NF041131">
    <property type="entry name" value="RicT_YaaT_fam"/>
    <property type="match status" value="1"/>
</dbReference>
<dbReference type="AlphaFoldDB" id="A0A5K7S803"/>
<dbReference type="Pfam" id="PF04468">
    <property type="entry name" value="PSP1"/>
    <property type="match status" value="1"/>
</dbReference>
<reference evidence="3" key="1">
    <citation type="journal article" date="2020" name="Int. J. Syst. Evol. Microbiol.">
        <title>Aquipluma nitroreducens gen. nov. sp. nov., a novel facultatively anaerobic bacterium isolated from a freshwater lake.</title>
        <authorList>
            <person name="Watanabe M."/>
            <person name="Kojima H."/>
            <person name="Fukui M."/>
        </authorList>
    </citation>
    <scope>NUCLEOTIDE SEQUENCE</scope>
    <source>
        <strain evidence="3">MeG22</strain>
    </source>
</reference>
<evidence type="ECO:0000259" key="2">
    <source>
        <dbReference type="PROSITE" id="PS51411"/>
    </source>
</evidence>
<dbReference type="KEGG" id="anf:AQPE_1840"/>
<protein>
    <submittedName>
        <fullName evidence="3">Signal peptidase-like protein</fullName>
    </submittedName>
</protein>
<gene>
    <name evidence="3" type="ORF">AQPE_1840</name>
</gene>
<sequence>MGCSGCNTNNDLDRPAMLGVYDWLDDIPDTTNESNIVEIRFKGTRKEFFLNEEGIHLKRDELVVVSCSPGHDVGAVSLTGKLAELQFKRKVKKPERYEWNKIYRKATPTDVIKWEEAKARENKVMIRARQLANELKLNMKIGDVEFRGDNNKAIFYYIADDRVDFRELIKLYAREFAIKIEMKQIGARQEAGRIGGIGSCGRALCCSTWRTDFSSVTSDAAIKQGLSPNAEKMAGRCGKLKCCLTYELDHYLEALEDFPHELLAIETDKGLARHFKTDILQKKVWYSYSQSDGGRVFVLDLEDVKKFLNMNKRGQKPSFEGYNEPEAKKENMMNVGELDQKYFDKPVVKKNRNNRNRRPNRPPEGKVQEVRAQENKPQGNRPVVNKASENRTSENKPNENRQHRNRPRPNRNRPQVNKGPRPDNTAPKE</sequence>
<dbReference type="RefSeq" id="WP_318350662.1">
    <property type="nucleotide sequence ID" value="NZ_AP018694.1"/>
</dbReference>
<dbReference type="InterPro" id="IPR047767">
    <property type="entry name" value="PSP1-like"/>
</dbReference>
<keyword evidence="4" id="KW-1185">Reference proteome</keyword>
<evidence type="ECO:0000313" key="3">
    <source>
        <dbReference type="EMBL" id="BBE17683.1"/>
    </source>
</evidence>
<feature type="compositionally biased region" description="Basic and acidic residues" evidence="1">
    <location>
        <begin position="361"/>
        <end position="374"/>
    </location>
</feature>
<dbReference type="PANTHER" id="PTHR43830">
    <property type="entry name" value="PROTEIN PSP1"/>
    <property type="match status" value="1"/>
</dbReference>
<evidence type="ECO:0000256" key="1">
    <source>
        <dbReference type="SAM" id="MobiDB-lite"/>
    </source>
</evidence>
<feature type="compositionally biased region" description="Basic and acidic residues" evidence="1">
    <location>
        <begin position="388"/>
        <end position="402"/>
    </location>
</feature>
<organism evidence="3 4">
    <name type="scientific">Aquipluma nitroreducens</name>
    <dbReference type="NCBI Taxonomy" id="2010828"/>
    <lineage>
        <taxon>Bacteria</taxon>
        <taxon>Pseudomonadati</taxon>
        <taxon>Bacteroidota</taxon>
        <taxon>Bacteroidia</taxon>
        <taxon>Marinilabiliales</taxon>
        <taxon>Prolixibacteraceae</taxon>
        <taxon>Aquipluma</taxon>
    </lineage>
</organism>
<feature type="compositionally biased region" description="Basic and acidic residues" evidence="1">
    <location>
        <begin position="338"/>
        <end position="347"/>
    </location>
</feature>
<name>A0A5K7S803_9BACT</name>
<dbReference type="PANTHER" id="PTHR43830:SF3">
    <property type="entry name" value="PROTEIN PSP1"/>
    <property type="match status" value="1"/>
</dbReference>
<dbReference type="GO" id="GO:0005737">
    <property type="term" value="C:cytoplasm"/>
    <property type="evidence" value="ECO:0007669"/>
    <property type="project" value="TreeGrafter"/>
</dbReference>
<feature type="compositionally biased region" description="Basic residues" evidence="1">
    <location>
        <begin position="348"/>
        <end position="360"/>
    </location>
</feature>
<accession>A0A5K7S803</accession>
<proteinExistence type="predicted"/>
<dbReference type="Proteomes" id="UP001193389">
    <property type="component" value="Chromosome"/>
</dbReference>
<dbReference type="InterPro" id="IPR007557">
    <property type="entry name" value="PSP1_C"/>
</dbReference>